<dbReference type="InterPro" id="IPR003959">
    <property type="entry name" value="ATPase_AAA_core"/>
</dbReference>
<dbReference type="RefSeq" id="WP_100992267.1">
    <property type="nucleotide sequence ID" value="NZ_CP025096.1"/>
</dbReference>
<dbReference type="PANTHER" id="PTHR43581:SF2">
    <property type="entry name" value="EXCINUCLEASE ATPASE SUBUNIT"/>
    <property type="match status" value="1"/>
</dbReference>
<gene>
    <name evidence="2" type="ORF">CWM47_30050</name>
</gene>
<dbReference type="InterPro" id="IPR051396">
    <property type="entry name" value="Bact_Antivir_Def_Nuclease"/>
</dbReference>
<dbReference type="InterPro" id="IPR003593">
    <property type="entry name" value="AAA+_ATPase"/>
</dbReference>
<dbReference type="InterPro" id="IPR027417">
    <property type="entry name" value="P-loop_NTPase"/>
</dbReference>
<protein>
    <recommendedName>
        <fullName evidence="1">AAA+ ATPase domain-containing protein</fullName>
    </recommendedName>
</protein>
<dbReference type="EMBL" id="CP025096">
    <property type="protein sequence ID" value="AUD05714.1"/>
    <property type="molecule type" value="Genomic_DNA"/>
</dbReference>
<organism evidence="2 3">
    <name type="scientific">Spirosoma pollinicola</name>
    <dbReference type="NCBI Taxonomy" id="2057025"/>
    <lineage>
        <taxon>Bacteria</taxon>
        <taxon>Pseudomonadati</taxon>
        <taxon>Bacteroidota</taxon>
        <taxon>Cytophagia</taxon>
        <taxon>Cytophagales</taxon>
        <taxon>Cytophagaceae</taxon>
        <taxon>Spirosoma</taxon>
    </lineage>
</organism>
<dbReference type="KEGG" id="spir:CWM47_30050"/>
<dbReference type="Proteomes" id="UP000232883">
    <property type="component" value="Chromosome"/>
</dbReference>
<dbReference type="Gene3D" id="3.40.50.300">
    <property type="entry name" value="P-loop containing nucleotide triphosphate hydrolases"/>
    <property type="match status" value="1"/>
</dbReference>
<dbReference type="AlphaFoldDB" id="A0A2K8Z7A1"/>
<dbReference type="SUPFAM" id="SSF52540">
    <property type="entry name" value="P-loop containing nucleoside triphosphate hydrolases"/>
    <property type="match status" value="1"/>
</dbReference>
<reference evidence="2 3" key="1">
    <citation type="submission" date="2017-11" db="EMBL/GenBank/DDBJ databases">
        <title>Taxonomic description and genome sequences of Spirosoma HA7 sp. nov., isolated from pollen microhabitat of Corylus avellana.</title>
        <authorList>
            <person name="Ambika Manirajan B."/>
            <person name="Suarez C."/>
            <person name="Ratering S."/>
            <person name="Geissler-Plaum R."/>
            <person name="Cardinale M."/>
            <person name="Sylvia S."/>
        </authorList>
    </citation>
    <scope>NUCLEOTIDE SEQUENCE [LARGE SCALE GENOMIC DNA]</scope>
    <source>
        <strain evidence="2 3">HA7</strain>
    </source>
</reference>
<evidence type="ECO:0000313" key="3">
    <source>
        <dbReference type="Proteomes" id="UP000232883"/>
    </source>
</evidence>
<dbReference type="SMART" id="SM00382">
    <property type="entry name" value="AAA"/>
    <property type="match status" value="1"/>
</dbReference>
<sequence>MKQVKAMNPVLITEPSTSIYNEENRRLPFCIKKIVIINAQDIIESRVENIPIDTNWVFISGENGFGKTTFLRAIAVGLCGLHNDIVSLKKGPFDYPFIGIEFINNNSNTINNLWPKDDNGFYSFKYLACYGPSRLQIQSKMSQNEVAEKSTTTYGLFNPDGILLNIESKLIEWHLENNVRLDQVKALFKAVIPNLADIIVRKNEQDDYEVLYVEQAEEDETTTFDPVPFNQLAAGFRSIIGLIGDLLIRFIRKQPHVNQLSELAGIVLIDELENHLHPKWQYQLPTLLSKVFPNIQFIAATHSVIPILGAPKNSVFLKLDRSKEKGITVERIDIDVANLLPNSILTSPIFDMDTIRPIANEDIGKLRTEDTYDEVVANDAIDKQLRELDNDPSQYPALLQE</sequence>
<dbReference type="GO" id="GO:0005524">
    <property type="term" value="F:ATP binding"/>
    <property type="evidence" value="ECO:0007669"/>
    <property type="project" value="InterPro"/>
</dbReference>
<feature type="domain" description="AAA+ ATPase" evidence="1">
    <location>
        <begin position="53"/>
        <end position="325"/>
    </location>
</feature>
<dbReference type="GO" id="GO:0016887">
    <property type="term" value="F:ATP hydrolysis activity"/>
    <property type="evidence" value="ECO:0007669"/>
    <property type="project" value="InterPro"/>
</dbReference>
<dbReference type="PANTHER" id="PTHR43581">
    <property type="entry name" value="ATP/GTP PHOSPHATASE"/>
    <property type="match status" value="1"/>
</dbReference>
<keyword evidence="3" id="KW-1185">Reference proteome</keyword>
<dbReference type="OrthoDB" id="9805802at2"/>
<name>A0A2K8Z7A1_9BACT</name>
<dbReference type="Pfam" id="PF13304">
    <property type="entry name" value="AAA_21"/>
    <property type="match status" value="1"/>
</dbReference>
<proteinExistence type="predicted"/>
<evidence type="ECO:0000313" key="2">
    <source>
        <dbReference type="EMBL" id="AUD05714.1"/>
    </source>
</evidence>
<evidence type="ECO:0000259" key="1">
    <source>
        <dbReference type="SMART" id="SM00382"/>
    </source>
</evidence>
<accession>A0A2K8Z7A1</accession>